<dbReference type="SUPFAM" id="SSF51182">
    <property type="entry name" value="RmlC-like cupins"/>
    <property type="match status" value="1"/>
</dbReference>
<dbReference type="Proteomes" id="UP001285441">
    <property type="component" value="Unassembled WGS sequence"/>
</dbReference>
<dbReference type="Pfam" id="PF07883">
    <property type="entry name" value="Cupin_2"/>
    <property type="match status" value="1"/>
</dbReference>
<dbReference type="PANTHER" id="PTHR36440:SF1">
    <property type="entry name" value="PUTATIVE (AFU_ORTHOLOGUE AFUA_8G07350)-RELATED"/>
    <property type="match status" value="1"/>
</dbReference>
<gene>
    <name evidence="3" type="ORF">B0H63DRAFT_528967</name>
</gene>
<keyword evidence="4" id="KW-1185">Reference proteome</keyword>
<name>A0AAE0N2L3_9PEZI</name>
<dbReference type="InterPro" id="IPR013096">
    <property type="entry name" value="Cupin_2"/>
</dbReference>
<dbReference type="InterPro" id="IPR011051">
    <property type="entry name" value="RmlC_Cupin_sf"/>
</dbReference>
<dbReference type="InterPro" id="IPR014710">
    <property type="entry name" value="RmlC-like_jellyroll"/>
</dbReference>
<feature type="domain" description="Cupin type-2" evidence="2">
    <location>
        <begin position="78"/>
        <end position="134"/>
    </location>
</feature>
<reference evidence="3" key="1">
    <citation type="journal article" date="2023" name="Mol. Phylogenet. Evol.">
        <title>Genome-scale phylogeny and comparative genomics of the fungal order Sordariales.</title>
        <authorList>
            <person name="Hensen N."/>
            <person name="Bonometti L."/>
            <person name="Westerberg I."/>
            <person name="Brannstrom I.O."/>
            <person name="Guillou S."/>
            <person name="Cros-Aarteil S."/>
            <person name="Calhoun S."/>
            <person name="Haridas S."/>
            <person name="Kuo A."/>
            <person name="Mondo S."/>
            <person name="Pangilinan J."/>
            <person name="Riley R."/>
            <person name="LaButti K."/>
            <person name="Andreopoulos B."/>
            <person name="Lipzen A."/>
            <person name="Chen C."/>
            <person name="Yan M."/>
            <person name="Daum C."/>
            <person name="Ng V."/>
            <person name="Clum A."/>
            <person name="Steindorff A."/>
            <person name="Ohm R.A."/>
            <person name="Martin F."/>
            <person name="Silar P."/>
            <person name="Natvig D.O."/>
            <person name="Lalanne C."/>
            <person name="Gautier V."/>
            <person name="Ament-Velasquez S.L."/>
            <person name="Kruys A."/>
            <person name="Hutchinson M.I."/>
            <person name="Powell A.J."/>
            <person name="Barry K."/>
            <person name="Miller A.N."/>
            <person name="Grigoriev I.V."/>
            <person name="Debuchy R."/>
            <person name="Gladieux P."/>
            <person name="Hiltunen Thoren M."/>
            <person name="Johannesson H."/>
        </authorList>
    </citation>
    <scope>NUCLEOTIDE SEQUENCE</scope>
    <source>
        <strain evidence="3">CBS 232.78</strain>
    </source>
</reference>
<proteinExistence type="predicted"/>
<feature type="region of interest" description="Disordered" evidence="1">
    <location>
        <begin position="191"/>
        <end position="210"/>
    </location>
</feature>
<protein>
    <recommendedName>
        <fullName evidence="2">Cupin type-2 domain-containing protein</fullName>
    </recommendedName>
</protein>
<reference evidence="3" key="2">
    <citation type="submission" date="2023-06" db="EMBL/GenBank/DDBJ databases">
        <authorList>
            <consortium name="Lawrence Berkeley National Laboratory"/>
            <person name="Haridas S."/>
            <person name="Hensen N."/>
            <person name="Bonometti L."/>
            <person name="Westerberg I."/>
            <person name="Brannstrom I.O."/>
            <person name="Guillou S."/>
            <person name="Cros-Aarteil S."/>
            <person name="Calhoun S."/>
            <person name="Kuo A."/>
            <person name="Mondo S."/>
            <person name="Pangilinan J."/>
            <person name="Riley R."/>
            <person name="LaButti K."/>
            <person name="Andreopoulos B."/>
            <person name="Lipzen A."/>
            <person name="Chen C."/>
            <person name="Yanf M."/>
            <person name="Daum C."/>
            <person name="Ng V."/>
            <person name="Clum A."/>
            <person name="Steindorff A."/>
            <person name="Ohm R."/>
            <person name="Martin F."/>
            <person name="Silar P."/>
            <person name="Natvig D."/>
            <person name="Lalanne C."/>
            <person name="Gautier V."/>
            <person name="Ament-velasquez S.L."/>
            <person name="Kruys A."/>
            <person name="Hutchinson M.I."/>
            <person name="Powell A.J."/>
            <person name="Barry K."/>
            <person name="Miller A.N."/>
            <person name="Grigoriev I.V."/>
            <person name="Debuchy R."/>
            <person name="Gladieux P."/>
            <person name="Thoren M.H."/>
            <person name="Johannesson H."/>
        </authorList>
    </citation>
    <scope>NUCLEOTIDE SEQUENCE</scope>
    <source>
        <strain evidence="3">CBS 232.78</strain>
    </source>
</reference>
<evidence type="ECO:0000256" key="1">
    <source>
        <dbReference type="SAM" id="MobiDB-lite"/>
    </source>
</evidence>
<dbReference type="PANTHER" id="PTHR36440">
    <property type="entry name" value="PUTATIVE (AFU_ORTHOLOGUE AFUA_8G07350)-RELATED"/>
    <property type="match status" value="1"/>
</dbReference>
<evidence type="ECO:0000259" key="2">
    <source>
        <dbReference type="Pfam" id="PF07883"/>
    </source>
</evidence>
<dbReference type="InterPro" id="IPR053146">
    <property type="entry name" value="QDO-like"/>
</dbReference>
<dbReference type="AlphaFoldDB" id="A0AAE0N2L3"/>
<sequence length="253" mass="27753">MDAKHEAYASTLKINHFKPDKVPWRRLGQCMLLSGLTFVPWYPIPPEALEHITEGEPAVSGDDQTCGAPLKTSDGPIFHFHEMHDEGFYVTKGKVRFHVPGRPAVDVATGEMVTVPIRLPHKFSNPFDEEAVFINTATPGFFVRYFEHLETMIGEGKVLTPEVNAEALRRFATIPLPPEDTARLETKGWNSAVSKDSNKKHHVVGGEDTADPVADMGAGGIIRSGTNGTNGAKKLKTTNNICEVATVEVMDAY</sequence>
<dbReference type="EMBL" id="JAULSW010000010">
    <property type="protein sequence ID" value="KAK3368606.1"/>
    <property type="molecule type" value="Genomic_DNA"/>
</dbReference>
<evidence type="ECO:0000313" key="3">
    <source>
        <dbReference type="EMBL" id="KAK3368606.1"/>
    </source>
</evidence>
<organism evidence="3 4">
    <name type="scientific">Podospora didyma</name>
    <dbReference type="NCBI Taxonomy" id="330526"/>
    <lineage>
        <taxon>Eukaryota</taxon>
        <taxon>Fungi</taxon>
        <taxon>Dikarya</taxon>
        <taxon>Ascomycota</taxon>
        <taxon>Pezizomycotina</taxon>
        <taxon>Sordariomycetes</taxon>
        <taxon>Sordariomycetidae</taxon>
        <taxon>Sordariales</taxon>
        <taxon>Podosporaceae</taxon>
        <taxon>Podospora</taxon>
    </lineage>
</organism>
<dbReference type="Gene3D" id="2.60.120.10">
    <property type="entry name" value="Jelly Rolls"/>
    <property type="match status" value="1"/>
</dbReference>
<accession>A0AAE0N2L3</accession>
<comment type="caution">
    <text evidence="3">The sequence shown here is derived from an EMBL/GenBank/DDBJ whole genome shotgun (WGS) entry which is preliminary data.</text>
</comment>
<evidence type="ECO:0000313" key="4">
    <source>
        <dbReference type="Proteomes" id="UP001285441"/>
    </source>
</evidence>